<sequence length="593" mass="61984">TLIILSIPCFLFASDPANSFTFQGVLQDSDGVPISSTVNMVFKIYDSSDNILWTETKPVQIISGEFHLLLGKSVSNPIGFTVNEQARYIGVAVDGDPEMSPRQEVGGVLRAGVALSVTDNAITASKIADNAIAPLKLAGPNGAALTNGMNGQVLISNGDGTFRWGSASTTYTDQEAVVFDKSGLDITYASGDTSDAVTQDFSLSDLGSYGSSITWSESVDTGNNVVVSGNNVTVTRPSAGSGDAEITLLATITKSGQSDTKEFTMTISQLFAPGITGSVEVSASSESSFPASGIYGNGFYFAPGGTSLDLYVVDVRVKSAPVLQAILDLPDVTASYMVPKKMEIVGNNLYVPMCDGPTLAVFDITDPSTMNNSTTPTATISLSSLGSWARTVVADDTDTYLYIGNTGGSNIGRVTVADNTFTLLTPASGTFEAGEYINYKNGYLYGHGSNSGGETDLCYYDISGNTAGLMTSAGSSVYSIEFYGNYMFIGLSGSVKIFELTAPTTNVLSSSHSGTGYDIDFTGTTAVIDTGGTNISTLDISNIPSLSDNSIVNVASSLPGTSSLQYMATDGSYLFFLDYGITPVKVFVVQLVE</sequence>
<evidence type="ECO:0000259" key="1">
    <source>
        <dbReference type="Pfam" id="PF20578"/>
    </source>
</evidence>
<dbReference type="InterPro" id="IPR046780">
    <property type="entry name" value="aBig_2"/>
</dbReference>
<dbReference type="SUPFAM" id="SSF101908">
    <property type="entry name" value="Putative isomerase YbhE"/>
    <property type="match status" value="1"/>
</dbReference>
<organism evidence="2 3">
    <name type="scientific">Candidatus Magnetoglobus multicellularis str. Araruama</name>
    <dbReference type="NCBI Taxonomy" id="890399"/>
    <lineage>
        <taxon>Bacteria</taxon>
        <taxon>Pseudomonadati</taxon>
        <taxon>Thermodesulfobacteriota</taxon>
        <taxon>Desulfobacteria</taxon>
        <taxon>Desulfobacterales</taxon>
        <taxon>Desulfobacteraceae</taxon>
        <taxon>Candidatus Magnetoglobus</taxon>
    </lineage>
</organism>
<reference evidence="3" key="1">
    <citation type="submission" date="2012-11" db="EMBL/GenBank/DDBJ databases">
        <authorList>
            <person name="Lucero-Rivera Y.E."/>
            <person name="Tovar-Ramirez D."/>
        </authorList>
    </citation>
    <scope>NUCLEOTIDE SEQUENCE [LARGE SCALE GENOMIC DNA]</scope>
    <source>
        <strain evidence="3">Araruama</strain>
    </source>
</reference>
<proteinExistence type="predicted"/>
<evidence type="ECO:0000313" key="3">
    <source>
        <dbReference type="Proteomes" id="UP000189670"/>
    </source>
</evidence>
<feature type="domain" description="Atrophied bacterial Ig" evidence="1">
    <location>
        <begin position="180"/>
        <end position="269"/>
    </location>
</feature>
<name>A0A1V1P7N3_9BACT</name>
<dbReference type="AlphaFoldDB" id="A0A1V1P7N3"/>
<gene>
    <name evidence="2" type="ORF">OMM_08472</name>
</gene>
<protein>
    <recommendedName>
        <fullName evidence="1">Atrophied bacterial Ig domain-containing protein</fullName>
    </recommendedName>
</protein>
<feature type="non-terminal residue" evidence="2">
    <location>
        <position position="1"/>
    </location>
</feature>
<comment type="caution">
    <text evidence="2">The sequence shown here is derived from an EMBL/GenBank/DDBJ whole genome shotgun (WGS) entry which is preliminary data.</text>
</comment>
<dbReference type="Pfam" id="PF20578">
    <property type="entry name" value="aBig_2"/>
    <property type="match status" value="1"/>
</dbReference>
<dbReference type="Proteomes" id="UP000189670">
    <property type="component" value="Unassembled WGS sequence"/>
</dbReference>
<dbReference type="SUPFAM" id="SSF63825">
    <property type="entry name" value="YWTD domain"/>
    <property type="match status" value="1"/>
</dbReference>
<dbReference type="EMBL" id="ATBP01000350">
    <property type="protein sequence ID" value="ETR70909.1"/>
    <property type="molecule type" value="Genomic_DNA"/>
</dbReference>
<accession>A0A1V1P7N3</accession>
<evidence type="ECO:0000313" key="2">
    <source>
        <dbReference type="EMBL" id="ETR70909.1"/>
    </source>
</evidence>